<dbReference type="GO" id="GO:0005634">
    <property type="term" value="C:nucleus"/>
    <property type="evidence" value="ECO:0007669"/>
    <property type="project" value="UniProtKB-SubCell"/>
</dbReference>
<feature type="compositionally biased region" description="Acidic residues" evidence="9">
    <location>
        <begin position="634"/>
        <end position="646"/>
    </location>
</feature>
<feature type="region of interest" description="Disordered" evidence="9">
    <location>
        <begin position="303"/>
        <end position="393"/>
    </location>
</feature>
<feature type="region of interest" description="Disordered" evidence="9">
    <location>
        <begin position="848"/>
        <end position="914"/>
    </location>
</feature>
<evidence type="ECO:0000256" key="4">
    <source>
        <dbReference type="ARBA" id="ARBA00022723"/>
    </source>
</evidence>
<dbReference type="Proteomes" id="UP000009046">
    <property type="component" value="Unassembled WGS sequence"/>
</dbReference>
<evidence type="ECO:0000256" key="2">
    <source>
        <dbReference type="ARBA" id="ARBA00008423"/>
    </source>
</evidence>
<evidence type="ECO:0000256" key="7">
    <source>
        <dbReference type="ARBA" id="ARBA00022833"/>
    </source>
</evidence>
<evidence type="ECO:0000313" key="12">
    <source>
        <dbReference type="Proteomes" id="UP000009046"/>
    </source>
</evidence>
<gene>
    <name evidence="11" type="primary">8229553</name>
    <name evidence="10" type="ORF">Phum_PHUM286770</name>
</gene>
<dbReference type="PANTHER" id="PTHR14738:SF29">
    <property type="entry name" value="ZINC FINGER CCCH DOMAIN-CONTAINING PROTEIN 14"/>
    <property type="match status" value="1"/>
</dbReference>
<dbReference type="EMBL" id="DS235271">
    <property type="protein sequence ID" value="EEB14191.1"/>
    <property type="molecule type" value="Genomic_DNA"/>
</dbReference>
<evidence type="ECO:0000256" key="6">
    <source>
        <dbReference type="ARBA" id="ARBA00022771"/>
    </source>
</evidence>
<feature type="compositionally biased region" description="Basic residues" evidence="9">
    <location>
        <begin position="877"/>
        <end position="888"/>
    </location>
</feature>
<reference evidence="10" key="1">
    <citation type="submission" date="2007-04" db="EMBL/GenBank/DDBJ databases">
        <title>Annotation of Pediculus humanus corporis strain USDA.</title>
        <authorList>
            <person name="Kirkness E."/>
            <person name="Hannick L."/>
            <person name="Hass B."/>
            <person name="Bruggner R."/>
            <person name="Lawson D."/>
            <person name="Bidwell S."/>
            <person name="Joardar V."/>
            <person name="Caler E."/>
            <person name="Walenz B."/>
            <person name="Inman J."/>
            <person name="Schobel S."/>
            <person name="Galinsky K."/>
            <person name="Amedeo P."/>
            <person name="Strausberg R."/>
        </authorList>
    </citation>
    <scope>NUCLEOTIDE SEQUENCE</scope>
    <source>
        <strain evidence="10">USDA</strain>
    </source>
</reference>
<evidence type="ECO:0000313" key="11">
    <source>
        <dbReference type="EnsemblMetazoa" id="PHUM286770-PA"/>
    </source>
</evidence>
<feature type="compositionally biased region" description="Polar residues" evidence="9">
    <location>
        <begin position="303"/>
        <end position="318"/>
    </location>
</feature>
<dbReference type="HOGENOM" id="CLU_006552_0_0_1"/>
<dbReference type="KEGG" id="phu:Phum_PHUM286770"/>
<dbReference type="InParanoid" id="E0VLD5"/>
<evidence type="ECO:0000256" key="8">
    <source>
        <dbReference type="ARBA" id="ARBA00023242"/>
    </source>
</evidence>
<feature type="compositionally biased region" description="Polar residues" evidence="9">
    <location>
        <begin position="662"/>
        <end position="673"/>
    </location>
</feature>
<keyword evidence="4" id="KW-0479">Metal-binding</keyword>
<keyword evidence="5" id="KW-0677">Repeat</keyword>
<keyword evidence="7" id="KW-0862">Zinc</keyword>
<protein>
    <recommendedName>
        <fullName evidence="3">Zinc finger CCCH domain-containing protein 14</fullName>
    </recommendedName>
</protein>
<keyword evidence="8" id="KW-0539">Nucleus</keyword>
<organism>
    <name type="scientific">Pediculus humanus subsp. corporis</name>
    <name type="common">Body louse</name>
    <dbReference type="NCBI Taxonomy" id="121224"/>
    <lineage>
        <taxon>Eukaryota</taxon>
        <taxon>Metazoa</taxon>
        <taxon>Ecdysozoa</taxon>
        <taxon>Arthropoda</taxon>
        <taxon>Hexapoda</taxon>
        <taxon>Insecta</taxon>
        <taxon>Pterygota</taxon>
        <taxon>Neoptera</taxon>
        <taxon>Paraneoptera</taxon>
        <taxon>Psocodea</taxon>
        <taxon>Troctomorpha</taxon>
        <taxon>Phthiraptera</taxon>
        <taxon>Anoplura</taxon>
        <taxon>Pediculidae</taxon>
        <taxon>Pediculus</taxon>
    </lineage>
</organism>
<proteinExistence type="inferred from homology"/>
<feature type="region of interest" description="Disordered" evidence="9">
    <location>
        <begin position="740"/>
        <end position="767"/>
    </location>
</feature>
<feature type="compositionally biased region" description="Basic and acidic residues" evidence="9">
    <location>
        <begin position="374"/>
        <end position="393"/>
    </location>
</feature>
<dbReference type="GO" id="GO:0043488">
    <property type="term" value="P:regulation of mRNA stability"/>
    <property type="evidence" value="ECO:0007669"/>
    <property type="project" value="InterPro"/>
</dbReference>
<name>E0VLD5_PEDHC</name>
<comment type="subcellular location">
    <subcellularLocation>
        <location evidence="1">Nucleus</location>
    </subcellularLocation>
</comment>
<dbReference type="InterPro" id="IPR040366">
    <property type="entry name" value="Nab2/ZC3H14"/>
</dbReference>
<evidence type="ECO:0000256" key="1">
    <source>
        <dbReference type="ARBA" id="ARBA00004123"/>
    </source>
</evidence>
<dbReference type="OrthoDB" id="5589010at2759"/>
<dbReference type="RefSeq" id="XP_002426929.1">
    <property type="nucleotide sequence ID" value="XM_002426884.1"/>
</dbReference>
<accession>E0VLD5</accession>
<dbReference type="GeneID" id="8229553"/>
<dbReference type="EMBL" id="AAZO01003329">
    <property type="status" value="NOT_ANNOTATED_CDS"/>
    <property type="molecule type" value="Genomic_DNA"/>
</dbReference>
<dbReference type="CTD" id="8229553"/>
<feature type="compositionally biased region" description="Basic and acidic residues" evidence="9">
    <location>
        <begin position="534"/>
        <end position="578"/>
    </location>
</feature>
<dbReference type="Gene3D" id="4.10.1000.40">
    <property type="match status" value="1"/>
</dbReference>
<dbReference type="eggNOG" id="KOG3702">
    <property type="taxonomic scope" value="Eukaryota"/>
</dbReference>
<reference evidence="10" key="2">
    <citation type="submission" date="2007-04" db="EMBL/GenBank/DDBJ databases">
        <title>The genome of the human body louse.</title>
        <authorList>
            <consortium name="The Human Body Louse Genome Consortium"/>
            <person name="Kirkness E."/>
            <person name="Walenz B."/>
            <person name="Hass B."/>
            <person name="Bruggner R."/>
            <person name="Strausberg R."/>
        </authorList>
    </citation>
    <scope>NUCLEOTIDE SEQUENCE</scope>
    <source>
        <strain evidence="10">USDA</strain>
    </source>
</reference>
<feature type="compositionally biased region" description="Basic and acidic residues" evidence="9">
    <location>
        <begin position="810"/>
        <end position="825"/>
    </location>
</feature>
<feature type="region of interest" description="Disordered" evidence="9">
    <location>
        <begin position="634"/>
        <end position="673"/>
    </location>
</feature>
<dbReference type="OMA" id="NETHAVK"/>
<dbReference type="Pfam" id="PF14608">
    <property type="entry name" value="zf-CCCH_2"/>
    <property type="match status" value="2"/>
</dbReference>
<reference evidence="11" key="3">
    <citation type="submission" date="2020-05" db="UniProtKB">
        <authorList>
            <consortium name="EnsemblMetazoa"/>
        </authorList>
    </citation>
    <scope>IDENTIFICATION</scope>
    <source>
        <strain evidence="11">USDA</strain>
    </source>
</reference>
<dbReference type="EnsemblMetazoa" id="PHUM286770-RA">
    <property type="protein sequence ID" value="PHUM286770-PA"/>
    <property type="gene ID" value="PHUM286770"/>
</dbReference>
<dbReference type="GO" id="GO:0008270">
    <property type="term" value="F:zinc ion binding"/>
    <property type="evidence" value="ECO:0007669"/>
    <property type="project" value="UniProtKB-KW"/>
</dbReference>
<feature type="region of interest" description="Disordered" evidence="9">
    <location>
        <begin position="534"/>
        <end position="580"/>
    </location>
</feature>
<dbReference type="STRING" id="121224.E0VLD5"/>
<evidence type="ECO:0000256" key="9">
    <source>
        <dbReference type="SAM" id="MobiDB-lite"/>
    </source>
</evidence>
<feature type="compositionally biased region" description="Acidic residues" evidence="9">
    <location>
        <begin position="792"/>
        <end position="801"/>
    </location>
</feature>
<dbReference type="FunCoup" id="E0VLD5">
    <property type="interactions" value="437"/>
</dbReference>
<evidence type="ECO:0000313" key="10">
    <source>
        <dbReference type="EMBL" id="EEB14191.1"/>
    </source>
</evidence>
<dbReference type="AlphaFoldDB" id="E0VLD5"/>
<dbReference type="VEuPathDB" id="VectorBase:PHUM286770"/>
<feature type="compositionally biased region" description="Basic and acidic residues" evidence="9">
    <location>
        <begin position="848"/>
        <end position="876"/>
    </location>
</feature>
<comment type="similarity">
    <text evidence="2">Belongs to the ZC3H14 family.</text>
</comment>
<sequence length="969" mass="110964">MEGIGSEVSQKIRAAIKAKLIELGAYVDDELPDYIMVMVANKRTKSQMDEDLQLFLTSNTKTFTSWLHTVLQKLQEVTVATFDEAFNRVDDVSKHNPITLECDADNKSSIDKTDEFLKNSSFNNKKSQFISDKETNDLNVGQNKNEENLLKTSSVNKNTTDEKTEGLKEENNLKKGLIEDEFNIEPLQPAEKFCTDEQYISCVVNVDKDSNYSTSQKSKSDEVIITMAKNNKSDSEESMSPEEMRKQLLLSRAKKKLENSKLADRMRSNSPDVLVIEDDSKNIEKDLCFSSSQQDNYKPSTVVKSTLPYSSNTCNKYSDLSPDRKKFSSSSHLRKSPESPTHRHGGISEMYKTKEVKERNKDESKRKKFSRSSSSKDRKSISSHSINDDRELDKKNLAEDKRKNKNIIKISESLELEKNFGVKKEKDRNREKENSTNKKKSSIFSRVVTITGPEAPEISSIVKVKPREFIAKDKQANKALILKAVADAEKSIATINTRIEPETEMKREALFTKNLRGKRFEKLAVTLSNIRKSSDRSDSKLGSEKSDKSRCKLDSSEKSKGLRGKSDLMSREMSKSEDQFISSKTTIMEKNDKYIRCWLEGVEKAVKDEEMVNPDDMEDLIIQTTVSNDEIEEFNENDNADDDAADDGDKMENDGKKRKKISSSNVLEKNFNKNQKLTDQEIANLRVIPDSKSNHHQDGPQIVVTLDGLDSKTIKDIILRNKQTVNGPILNSSKRLLARERETDKRNNNNNKSSDLREAKGSESCVRKKTNVEKISDRFGRLNNNVNKCNEEETENSENDVEVTATSRSRATDKKMSSNSKESKNRQLIAQLSEKFGKVDRDFVNKKRKYDGDDDRKYGKIREPKKLDRRDDDRNNGKYKKSERRRTRSTRDDESSPSRPPVRRRTSSSTSSAPQVCCKFYPNCKNVDCRYFHPKKCRFDTDCTNPDCKYVHSEKKIVGKKKFKWYSKS</sequence>
<keyword evidence="12" id="KW-1185">Reference proteome</keyword>
<evidence type="ECO:0000256" key="5">
    <source>
        <dbReference type="ARBA" id="ARBA00022737"/>
    </source>
</evidence>
<dbReference type="PANTHER" id="PTHR14738">
    <property type="entry name" value="ZINC FINGER CCCH DOMAIN-CONTAINING PROTEIN 14"/>
    <property type="match status" value="1"/>
</dbReference>
<feature type="region of interest" description="Disordered" evidence="9">
    <location>
        <begin position="790"/>
        <end position="827"/>
    </location>
</feature>
<evidence type="ECO:0000256" key="3">
    <source>
        <dbReference type="ARBA" id="ARBA00015071"/>
    </source>
</evidence>
<dbReference type="Gene3D" id="1.20.1390.10">
    <property type="entry name" value="PWI domain"/>
    <property type="match status" value="1"/>
</dbReference>
<feature type="compositionally biased region" description="Basic and acidic residues" evidence="9">
    <location>
        <begin position="351"/>
        <end position="365"/>
    </location>
</feature>
<dbReference type="GO" id="GO:0005737">
    <property type="term" value="C:cytoplasm"/>
    <property type="evidence" value="ECO:0007669"/>
    <property type="project" value="TreeGrafter"/>
</dbReference>
<keyword evidence="6" id="KW-0863">Zinc-finger</keyword>
<dbReference type="GO" id="GO:0008143">
    <property type="term" value="F:poly(A) binding"/>
    <property type="evidence" value="ECO:0007669"/>
    <property type="project" value="InterPro"/>
</dbReference>